<dbReference type="SMART" id="SM00195">
    <property type="entry name" value="DSPc"/>
    <property type="match status" value="1"/>
</dbReference>
<dbReference type="PROSITE" id="PS00383">
    <property type="entry name" value="TYR_PHOSPHATASE_1"/>
    <property type="match status" value="1"/>
</dbReference>
<dbReference type="CDD" id="cd14498">
    <property type="entry name" value="DSP"/>
    <property type="match status" value="1"/>
</dbReference>
<dbReference type="GO" id="GO:0004721">
    <property type="term" value="F:phosphoprotein phosphatase activity"/>
    <property type="evidence" value="ECO:0007669"/>
    <property type="project" value="UniProtKB-KW"/>
</dbReference>
<dbReference type="InterPro" id="IPR016130">
    <property type="entry name" value="Tyr_Pase_AS"/>
</dbReference>
<dbReference type="InterPro" id="IPR020422">
    <property type="entry name" value="TYR_PHOSPHATASE_DUAL_dom"/>
</dbReference>
<proteinExistence type="predicted"/>
<dbReference type="GO" id="GO:0005737">
    <property type="term" value="C:cytoplasm"/>
    <property type="evidence" value="ECO:0007669"/>
    <property type="project" value="TreeGrafter"/>
</dbReference>
<sequence length="178" mass="21469">MFYANDADEIIPRLWLANYKPPLDLKFIKKNNIDVIINCTPDIPFYNEMFDENSLKKLKNIETFRISVYDSLLEKDILLMEEYLKYILPFMLKKYVQEKKNILIHCRAGAQRSAIIVAAFLKVLLDKNIIFIPDIPKTFDQKEQFKNIYNYLLKKRPRVFTYGFRINFKNSYKRFFRI</sequence>
<evidence type="ECO:0000256" key="1">
    <source>
        <dbReference type="ARBA" id="ARBA00022801"/>
    </source>
</evidence>
<evidence type="ECO:0000256" key="2">
    <source>
        <dbReference type="ARBA" id="ARBA00022912"/>
    </source>
</evidence>
<organism evidence="4">
    <name type="scientific">viral metagenome</name>
    <dbReference type="NCBI Taxonomy" id="1070528"/>
    <lineage>
        <taxon>unclassified sequences</taxon>
        <taxon>metagenomes</taxon>
        <taxon>organismal metagenomes</taxon>
    </lineage>
</organism>
<dbReference type="InterPro" id="IPR000387">
    <property type="entry name" value="Tyr_Pase_dom"/>
</dbReference>
<dbReference type="Pfam" id="PF00782">
    <property type="entry name" value="DSPc"/>
    <property type="match status" value="1"/>
</dbReference>
<keyword evidence="1" id="KW-0378">Hydrolase</keyword>
<reference evidence="4" key="1">
    <citation type="journal article" date="2020" name="Nature">
        <title>Giant virus diversity and host interactions through global metagenomics.</title>
        <authorList>
            <person name="Schulz F."/>
            <person name="Roux S."/>
            <person name="Paez-Espino D."/>
            <person name="Jungbluth S."/>
            <person name="Walsh D.A."/>
            <person name="Denef V.J."/>
            <person name="McMahon K.D."/>
            <person name="Konstantinidis K.T."/>
            <person name="Eloe-Fadrosh E.A."/>
            <person name="Kyrpides N.C."/>
            <person name="Woyke T."/>
        </authorList>
    </citation>
    <scope>NUCLEOTIDE SEQUENCE</scope>
    <source>
        <strain evidence="4">GVMAG-M-3300023174-68</strain>
    </source>
</reference>
<evidence type="ECO:0000313" key="4">
    <source>
        <dbReference type="EMBL" id="QHT20581.1"/>
    </source>
</evidence>
<feature type="domain" description="Tyrosine specific protein phosphatases" evidence="3">
    <location>
        <begin position="81"/>
        <end position="157"/>
    </location>
</feature>
<dbReference type="PANTHER" id="PTHR10159:SF519">
    <property type="entry name" value="DUAL SPECIFICITY PROTEIN PHOSPHATASE MPK3"/>
    <property type="match status" value="1"/>
</dbReference>
<name>A0A6C0DVV7_9ZZZZ</name>
<dbReference type="PANTHER" id="PTHR10159">
    <property type="entry name" value="DUAL SPECIFICITY PROTEIN PHOSPHATASE"/>
    <property type="match status" value="1"/>
</dbReference>
<dbReference type="InterPro" id="IPR029021">
    <property type="entry name" value="Prot-tyrosine_phosphatase-like"/>
</dbReference>
<protein>
    <recommendedName>
        <fullName evidence="3">Tyrosine specific protein phosphatases domain-containing protein</fullName>
    </recommendedName>
</protein>
<dbReference type="GO" id="GO:0043409">
    <property type="term" value="P:negative regulation of MAPK cascade"/>
    <property type="evidence" value="ECO:0007669"/>
    <property type="project" value="TreeGrafter"/>
</dbReference>
<dbReference type="AlphaFoldDB" id="A0A6C0DVV7"/>
<dbReference type="EMBL" id="MN739679">
    <property type="protein sequence ID" value="QHT20581.1"/>
    <property type="molecule type" value="Genomic_DNA"/>
</dbReference>
<evidence type="ECO:0000259" key="3">
    <source>
        <dbReference type="PROSITE" id="PS50056"/>
    </source>
</evidence>
<keyword evidence="2" id="KW-0904">Protein phosphatase</keyword>
<dbReference type="SUPFAM" id="SSF52799">
    <property type="entry name" value="(Phosphotyrosine protein) phosphatases II"/>
    <property type="match status" value="1"/>
</dbReference>
<accession>A0A6C0DVV7</accession>
<dbReference type="PROSITE" id="PS50056">
    <property type="entry name" value="TYR_PHOSPHATASE_2"/>
    <property type="match status" value="1"/>
</dbReference>
<dbReference type="Gene3D" id="3.90.190.10">
    <property type="entry name" value="Protein tyrosine phosphatase superfamily"/>
    <property type="match status" value="1"/>
</dbReference>
<dbReference type="InterPro" id="IPR000340">
    <property type="entry name" value="Dual-sp_phosphatase_cat-dom"/>
</dbReference>